<keyword evidence="3" id="KW-1185">Reference proteome</keyword>
<sequence length="463" mass="50504">MVSSLVQSSSGTIDLETLPVGPISPVVNDATGPKKSPLVFIYGNKRVIGLRPSSYEDAVAACHKLFPGVLCDDTISFHTKDLDVCDGELAEISIECWGEVITSLKSITIMKDEKPSTELVPPSADSDDEEDEDGSVLTESLSDSDDIDQISKIIPLKIQIMGERRNISFDASVSDKASQIEARLAAQLGKNPIDYHLVKTGLGSIDNGLVGALLEYRKRPGGTAPTISLLAPKAVEVSVTLSLSSNWTLSGTCPVRPIKPRTASSLESTTWKVVVHPSGVLTDQSDGFIISKIAWEAQKYCSPSLEIPDQGGIDTDSFNPNSIVLNDENAVLLSPGEYSFYTFFQRVLVPFGFNERARLHFMSVWKDLEKHTKVAVRFLPQGFYSKAALLNVSPSPDVINRIFVLFQGVKESDLKDWPTALERGRSEDVSWCRDMIGGEFERASDGTLFRVLELGGMEINPSS</sequence>
<dbReference type="EMBL" id="KL142386">
    <property type="protein sequence ID" value="KDR73262.1"/>
    <property type="molecule type" value="Genomic_DNA"/>
</dbReference>
<feature type="region of interest" description="Disordered" evidence="1">
    <location>
        <begin position="113"/>
        <end position="141"/>
    </location>
</feature>
<name>A0A067ST74_GALM3</name>
<organism evidence="2 3">
    <name type="scientific">Galerina marginata (strain CBS 339.88)</name>
    <dbReference type="NCBI Taxonomy" id="685588"/>
    <lineage>
        <taxon>Eukaryota</taxon>
        <taxon>Fungi</taxon>
        <taxon>Dikarya</taxon>
        <taxon>Basidiomycota</taxon>
        <taxon>Agaricomycotina</taxon>
        <taxon>Agaricomycetes</taxon>
        <taxon>Agaricomycetidae</taxon>
        <taxon>Agaricales</taxon>
        <taxon>Agaricineae</taxon>
        <taxon>Strophariaceae</taxon>
        <taxon>Galerina</taxon>
    </lineage>
</organism>
<dbReference type="Proteomes" id="UP000027222">
    <property type="component" value="Unassembled WGS sequence"/>
</dbReference>
<evidence type="ECO:0000313" key="2">
    <source>
        <dbReference type="EMBL" id="KDR73262.1"/>
    </source>
</evidence>
<feature type="compositionally biased region" description="Acidic residues" evidence="1">
    <location>
        <begin position="125"/>
        <end position="134"/>
    </location>
</feature>
<reference evidence="3" key="1">
    <citation type="journal article" date="2014" name="Proc. Natl. Acad. Sci. U.S.A.">
        <title>Extensive sampling of basidiomycete genomes demonstrates inadequacy of the white-rot/brown-rot paradigm for wood decay fungi.</title>
        <authorList>
            <person name="Riley R."/>
            <person name="Salamov A.A."/>
            <person name="Brown D.W."/>
            <person name="Nagy L.G."/>
            <person name="Floudas D."/>
            <person name="Held B.W."/>
            <person name="Levasseur A."/>
            <person name="Lombard V."/>
            <person name="Morin E."/>
            <person name="Otillar R."/>
            <person name="Lindquist E.A."/>
            <person name="Sun H."/>
            <person name="LaButti K.M."/>
            <person name="Schmutz J."/>
            <person name="Jabbour D."/>
            <person name="Luo H."/>
            <person name="Baker S.E."/>
            <person name="Pisabarro A.G."/>
            <person name="Walton J.D."/>
            <person name="Blanchette R.A."/>
            <person name="Henrissat B."/>
            <person name="Martin F."/>
            <person name="Cullen D."/>
            <person name="Hibbett D.S."/>
            <person name="Grigoriev I.V."/>
        </authorList>
    </citation>
    <scope>NUCLEOTIDE SEQUENCE [LARGE SCALE GENOMIC DNA]</scope>
    <source>
        <strain evidence="3">CBS 339.88</strain>
    </source>
</reference>
<protein>
    <recommendedName>
        <fullName evidence="4">Ubiquitin-like domain-containing protein</fullName>
    </recommendedName>
</protein>
<evidence type="ECO:0000256" key="1">
    <source>
        <dbReference type="SAM" id="MobiDB-lite"/>
    </source>
</evidence>
<gene>
    <name evidence="2" type="ORF">GALMADRAFT_251857</name>
</gene>
<dbReference type="AlphaFoldDB" id="A0A067ST74"/>
<proteinExistence type="predicted"/>
<evidence type="ECO:0008006" key="4">
    <source>
        <dbReference type="Google" id="ProtNLM"/>
    </source>
</evidence>
<dbReference type="HOGENOM" id="CLU_028134_0_0_1"/>
<dbReference type="OrthoDB" id="428577at2759"/>
<accession>A0A067ST74</accession>
<evidence type="ECO:0000313" key="3">
    <source>
        <dbReference type="Proteomes" id="UP000027222"/>
    </source>
</evidence>